<evidence type="ECO:0000313" key="4">
    <source>
        <dbReference type="Proteomes" id="UP001247805"/>
    </source>
</evidence>
<comment type="similarity">
    <text evidence="2">Belongs to the short-chain dehydrogenases/reductases (SDR) family.</text>
</comment>
<dbReference type="InterPro" id="IPR036291">
    <property type="entry name" value="NAD(P)-bd_dom_sf"/>
</dbReference>
<dbReference type="PANTHER" id="PTHR43157">
    <property type="entry name" value="PHOSPHATIDYLINOSITOL-GLYCAN BIOSYNTHESIS CLASS F PROTEIN-RELATED"/>
    <property type="match status" value="1"/>
</dbReference>
<reference evidence="3 4" key="1">
    <citation type="submission" date="2023-10" db="EMBL/GenBank/DDBJ databases">
        <title>Glaciecola aquimarina strain GGW-M5 nov., isolated from a coastal seawater.</title>
        <authorList>
            <person name="Bayburt H."/>
            <person name="Kim J.M."/>
            <person name="Choi B.J."/>
            <person name="Jeon C.O."/>
        </authorList>
    </citation>
    <scope>NUCLEOTIDE SEQUENCE [LARGE SCALE GENOMIC DNA]</scope>
    <source>
        <strain evidence="3 4">KCTC 32108</strain>
    </source>
</reference>
<comment type="caution">
    <text evidence="3">The sequence shown here is derived from an EMBL/GenBank/DDBJ whole genome shotgun (WGS) entry which is preliminary data.</text>
</comment>
<name>A0ABU3SWA4_9ALTE</name>
<protein>
    <submittedName>
        <fullName evidence="3">SDR family NAD(P)-dependent oxidoreductase</fullName>
    </submittedName>
</protein>
<evidence type="ECO:0000256" key="1">
    <source>
        <dbReference type="ARBA" id="ARBA00023002"/>
    </source>
</evidence>
<accession>A0ABU3SWA4</accession>
<dbReference type="Gene3D" id="3.40.50.720">
    <property type="entry name" value="NAD(P)-binding Rossmann-like Domain"/>
    <property type="match status" value="1"/>
</dbReference>
<dbReference type="SUPFAM" id="SSF51735">
    <property type="entry name" value="NAD(P)-binding Rossmann-fold domains"/>
    <property type="match status" value="1"/>
</dbReference>
<organism evidence="3 4">
    <name type="scientific">Paraglaciecola aquimarina</name>
    <dbReference type="NCBI Taxonomy" id="1235557"/>
    <lineage>
        <taxon>Bacteria</taxon>
        <taxon>Pseudomonadati</taxon>
        <taxon>Pseudomonadota</taxon>
        <taxon>Gammaproteobacteria</taxon>
        <taxon>Alteromonadales</taxon>
        <taxon>Alteromonadaceae</taxon>
        <taxon>Paraglaciecola</taxon>
    </lineage>
</organism>
<sequence>MQATSAKTILITGATDGIGLATAKLLVSLGHQVLIHGRNPDKLKKVAEQLTTPNTAYPVATYVADLSKTADIQALAQNIMAEHQQLDVLLNNAGIFRTPMTETEDGLDIRFMVNTIAPYLLTNLLTSVLNANSRVINLSSAAQAPINLRAFKGEAKLADMDAYAQSKLAITIWSQYFAKHNQDNGPVMIAVNPRSLLASKMVKEGFGVAGSDISIGAKILKKLALDEEFKQSSGLYFDNDSGQFSLPHPDALNPTIVEQVIGAIETVTMQLTSKA</sequence>
<dbReference type="InterPro" id="IPR002347">
    <property type="entry name" value="SDR_fam"/>
</dbReference>
<gene>
    <name evidence="3" type="ORF">RS130_10350</name>
</gene>
<evidence type="ECO:0000256" key="2">
    <source>
        <dbReference type="RuleBase" id="RU000363"/>
    </source>
</evidence>
<evidence type="ECO:0000313" key="3">
    <source>
        <dbReference type="EMBL" id="MDU0354279.1"/>
    </source>
</evidence>
<dbReference type="RefSeq" id="WP_316025892.1">
    <property type="nucleotide sequence ID" value="NZ_JAWDIO010000002.1"/>
</dbReference>
<dbReference type="Pfam" id="PF00106">
    <property type="entry name" value="adh_short"/>
    <property type="match status" value="1"/>
</dbReference>
<dbReference type="PRINTS" id="PR00081">
    <property type="entry name" value="GDHRDH"/>
</dbReference>
<proteinExistence type="inferred from homology"/>
<dbReference type="Proteomes" id="UP001247805">
    <property type="component" value="Unassembled WGS sequence"/>
</dbReference>
<keyword evidence="1" id="KW-0560">Oxidoreductase</keyword>
<dbReference type="PRINTS" id="PR00080">
    <property type="entry name" value="SDRFAMILY"/>
</dbReference>
<keyword evidence="4" id="KW-1185">Reference proteome</keyword>
<dbReference type="EMBL" id="JAWDIO010000002">
    <property type="protein sequence ID" value="MDU0354279.1"/>
    <property type="molecule type" value="Genomic_DNA"/>
</dbReference>
<dbReference type="PANTHER" id="PTHR43157:SF31">
    <property type="entry name" value="PHOSPHATIDYLINOSITOL-GLYCAN BIOSYNTHESIS CLASS F PROTEIN"/>
    <property type="match status" value="1"/>
</dbReference>